<keyword evidence="3 6" id="KW-1133">Transmembrane helix</keyword>
<proteinExistence type="predicted"/>
<evidence type="ECO:0000313" key="8">
    <source>
        <dbReference type="EMBL" id="MBE1878853.1"/>
    </source>
</evidence>
<feature type="region of interest" description="Disordered" evidence="5">
    <location>
        <begin position="1"/>
        <end position="40"/>
    </location>
</feature>
<evidence type="ECO:0000256" key="1">
    <source>
        <dbReference type="ARBA" id="ARBA00022475"/>
    </source>
</evidence>
<accession>A0ABR9N5A9</accession>
<evidence type="ECO:0000259" key="7">
    <source>
        <dbReference type="Pfam" id="PF06305"/>
    </source>
</evidence>
<dbReference type="InterPro" id="IPR010445">
    <property type="entry name" value="LapA_dom"/>
</dbReference>
<organism evidence="8 9">
    <name type="scientific">Myceligenerans pegani</name>
    <dbReference type="NCBI Taxonomy" id="2776917"/>
    <lineage>
        <taxon>Bacteria</taxon>
        <taxon>Bacillati</taxon>
        <taxon>Actinomycetota</taxon>
        <taxon>Actinomycetes</taxon>
        <taxon>Micrococcales</taxon>
        <taxon>Promicromonosporaceae</taxon>
        <taxon>Myceligenerans</taxon>
    </lineage>
</organism>
<dbReference type="RefSeq" id="WP_192865412.1">
    <property type="nucleotide sequence ID" value="NZ_JADAQT010000112.1"/>
</dbReference>
<keyword evidence="9" id="KW-1185">Reference proteome</keyword>
<evidence type="ECO:0000256" key="6">
    <source>
        <dbReference type="SAM" id="Phobius"/>
    </source>
</evidence>
<protein>
    <submittedName>
        <fullName evidence="8">DUF1049 domain-containing protein</fullName>
    </submittedName>
</protein>
<evidence type="ECO:0000256" key="3">
    <source>
        <dbReference type="ARBA" id="ARBA00022989"/>
    </source>
</evidence>
<name>A0ABR9N5A9_9MICO</name>
<dbReference type="Proteomes" id="UP000625527">
    <property type="component" value="Unassembled WGS sequence"/>
</dbReference>
<keyword evidence="2 6" id="KW-0812">Transmembrane</keyword>
<comment type="caution">
    <text evidence="8">The sequence shown here is derived from an EMBL/GenBank/DDBJ whole genome shotgun (WGS) entry which is preliminary data.</text>
</comment>
<keyword evidence="4 6" id="KW-0472">Membrane</keyword>
<evidence type="ECO:0000256" key="4">
    <source>
        <dbReference type="ARBA" id="ARBA00023136"/>
    </source>
</evidence>
<keyword evidence="1" id="KW-1003">Cell membrane</keyword>
<evidence type="ECO:0000256" key="2">
    <source>
        <dbReference type="ARBA" id="ARBA00022692"/>
    </source>
</evidence>
<feature type="domain" description="Lipopolysaccharide assembly protein A" evidence="7">
    <location>
        <begin position="70"/>
        <end position="119"/>
    </location>
</feature>
<dbReference type="EMBL" id="JADAQT010000112">
    <property type="protein sequence ID" value="MBE1878853.1"/>
    <property type="molecule type" value="Genomic_DNA"/>
</dbReference>
<reference evidence="8 9" key="1">
    <citation type="submission" date="2020-10" db="EMBL/GenBank/DDBJ databases">
        <title>Myceligenerans pegani sp. nov., an endophytic actinomycete isolated from Peganum harmala L. in Xinjiang, China.</title>
        <authorList>
            <person name="Xin L."/>
        </authorList>
    </citation>
    <scope>NUCLEOTIDE SEQUENCE [LARGE SCALE GENOMIC DNA]</scope>
    <source>
        <strain evidence="8 9">TRM65318</strain>
    </source>
</reference>
<sequence length="126" mass="13327">MATIPTPTPPRQSAIDGSPNRPSPDPHGSNRIRRTDPHPVKVRRSRAGSAWVGICIAALVLVALIIFMLQNTQPALVSFLGMQGSVPLAVALLIAGVGVGIIALAIGTIRITQLRRRLRDDNGGAR</sequence>
<evidence type="ECO:0000256" key="5">
    <source>
        <dbReference type="SAM" id="MobiDB-lite"/>
    </source>
</evidence>
<feature type="compositionally biased region" description="Pro residues" evidence="5">
    <location>
        <begin position="1"/>
        <end position="10"/>
    </location>
</feature>
<feature type="transmembrane region" description="Helical" evidence="6">
    <location>
        <begin position="89"/>
        <end position="109"/>
    </location>
</feature>
<dbReference type="Pfam" id="PF06305">
    <property type="entry name" value="LapA_dom"/>
    <property type="match status" value="1"/>
</dbReference>
<feature type="transmembrane region" description="Helical" evidence="6">
    <location>
        <begin position="50"/>
        <end position="69"/>
    </location>
</feature>
<gene>
    <name evidence="8" type="ORF">IHE71_24480</name>
</gene>
<evidence type="ECO:0000313" key="9">
    <source>
        <dbReference type="Proteomes" id="UP000625527"/>
    </source>
</evidence>